<proteinExistence type="predicted"/>
<gene>
    <name evidence="2" type="ORF">DF947_04260</name>
</gene>
<reference evidence="3" key="1">
    <citation type="submission" date="2018-05" db="EMBL/GenBank/DDBJ databases">
        <title>Pedobacter paludis sp. nov., isolated from wetland soil.</title>
        <authorList>
            <person name="Zhang Y."/>
        </authorList>
    </citation>
    <scope>NUCLEOTIDE SEQUENCE [LARGE SCALE GENOMIC DNA]</scope>
    <source>
        <strain evidence="3">R-8</strain>
    </source>
</reference>
<dbReference type="OrthoDB" id="766238at2"/>
<evidence type="ECO:0000256" key="1">
    <source>
        <dbReference type="SAM" id="SignalP"/>
    </source>
</evidence>
<dbReference type="AlphaFoldDB" id="A0A317F8E3"/>
<evidence type="ECO:0000313" key="2">
    <source>
        <dbReference type="EMBL" id="PWS33828.1"/>
    </source>
</evidence>
<keyword evidence="3" id="KW-1185">Reference proteome</keyword>
<protein>
    <recommendedName>
        <fullName evidence="4">IrrE N-terminal-like domain-containing protein</fullName>
    </recommendedName>
</protein>
<feature type="signal peptide" evidence="1">
    <location>
        <begin position="1"/>
        <end position="19"/>
    </location>
</feature>
<comment type="caution">
    <text evidence="2">The sequence shown here is derived from an EMBL/GenBank/DDBJ whole genome shotgun (WGS) entry which is preliminary data.</text>
</comment>
<sequence>MKSFTLLIFIILSSVIVKAQEEIIPDSIADKIIDHTEISFPKFYQTFQFIKTNDALIKRFIFIDVKGIGPAFASPNGTIKINLDYLKNKKPNFDQDRLIVVLYHEIGHLHYYSTTDRNQWNPENSEKAAFEYSLLKTKEMAEKGDCLPLKAGVKFMKVRSLSSDLKDAHVRALKRMVNESLYADYIRYINLHCKE</sequence>
<organism evidence="2 3">
    <name type="scientific">Pedobacter paludis</name>
    <dbReference type="NCBI Taxonomy" id="2203212"/>
    <lineage>
        <taxon>Bacteria</taxon>
        <taxon>Pseudomonadati</taxon>
        <taxon>Bacteroidota</taxon>
        <taxon>Sphingobacteriia</taxon>
        <taxon>Sphingobacteriales</taxon>
        <taxon>Sphingobacteriaceae</taxon>
        <taxon>Pedobacter</taxon>
    </lineage>
</organism>
<evidence type="ECO:0000313" key="3">
    <source>
        <dbReference type="Proteomes" id="UP000245391"/>
    </source>
</evidence>
<dbReference type="EMBL" id="QGNY01000001">
    <property type="protein sequence ID" value="PWS33828.1"/>
    <property type="molecule type" value="Genomic_DNA"/>
</dbReference>
<dbReference type="RefSeq" id="WP_109928409.1">
    <property type="nucleotide sequence ID" value="NZ_QGNY01000001.1"/>
</dbReference>
<feature type="chain" id="PRO_5016374866" description="IrrE N-terminal-like domain-containing protein" evidence="1">
    <location>
        <begin position="20"/>
        <end position="195"/>
    </location>
</feature>
<keyword evidence="1" id="KW-0732">Signal</keyword>
<evidence type="ECO:0008006" key="4">
    <source>
        <dbReference type="Google" id="ProtNLM"/>
    </source>
</evidence>
<dbReference type="Proteomes" id="UP000245391">
    <property type="component" value="Unassembled WGS sequence"/>
</dbReference>
<name>A0A317F8E3_9SPHI</name>
<accession>A0A317F8E3</accession>